<accession>A0A5C7GJH8</accession>
<dbReference type="Pfam" id="PF13229">
    <property type="entry name" value="Beta_helix"/>
    <property type="match status" value="1"/>
</dbReference>
<evidence type="ECO:0000313" key="6">
    <source>
        <dbReference type="Proteomes" id="UP000321080"/>
    </source>
</evidence>
<dbReference type="RefSeq" id="WP_147765558.1">
    <property type="nucleotide sequence ID" value="NZ_VRKQ01000008.1"/>
</dbReference>
<evidence type="ECO:0000313" key="5">
    <source>
        <dbReference type="EMBL" id="TXG38414.1"/>
    </source>
</evidence>
<dbReference type="InterPro" id="IPR039448">
    <property type="entry name" value="Beta_helix"/>
</dbReference>
<evidence type="ECO:0000259" key="3">
    <source>
        <dbReference type="Pfam" id="PF13229"/>
    </source>
</evidence>
<evidence type="ECO:0000259" key="4">
    <source>
        <dbReference type="Pfam" id="PF18962"/>
    </source>
</evidence>
<proteinExistence type="predicted"/>
<dbReference type="NCBIfam" id="TIGR04183">
    <property type="entry name" value="Por_Secre_tail"/>
    <property type="match status" value="1"/>
</dbReference>
<sequence length="864" mass="95325">MKKTLLLLFLILFSVSSLFAQTTFYVATDGDDSNSGTEASPFATFSKAVSEMAAGDICVIKGGVYEEELIINKNGTVGNYLTFKAAAGADVEIRATKALNGWQLHNDNIYKTSVDMQVKDGDNGRFRAVYHNENYMDLARWPNNTDNNRWTVDCHPVDDGDGNHFVVSGIQNIDWTGGLVYYFGAHSGASWTRTITSSSSTRIDFTAVDTSKWPFSTHNPQTWRNYPGNNRGQLFLFNKLEALDHAREWYYDNSAKLLYLQTADGTIPADGTVEYATRKFAAQIQGDYIKLEGINFFGGSIKIHNNADNNELINCSVIHGSEGHDSLTNTSAQVGEAAIEVLGDNTIIKGCTVNHSSVSGIVISGWAADDCTLEGNTISNTDYVGIHASPIRTSGDNMKILKNTIFNTGRDGMYVAGQNCEIAYNDVSASQKINSDSGVFYTVGNNNLKNNEIHHNWFHDATAPSYSHNPSDPGKAAGIYLDNNSKGYTVHHNVVWNVSWSGYQVNWNNTHLDFYHNTIWNAERAMDAWVNGYVQENNKIYNNFSNVGDWFSETANDFDIQDNLITSESPFEDADNQNFMPKAGSSVMDEGRVISGFEKPYNGSAPDIGAYEVGGTRWTAGVNAIEDTGEGDPWSIFDTQFTISATSETCPDKNNGKVTIVADYQENYVFSFDGTDYDFSNEKTLENIDPGTYDLCISLKDGTGSQCFVVEVQEGAHITGKSSLSKKTYSLSIEQGTAPFNVSLNGEFLYQTSSSNLSVTVNQGDVVSIKSSKDCEGEIIETIDFYKSIVAYPNPTSGIFQFDLPVDEGRIFIELYNIHSQLISSKLYVINNGKVNLNLENSPSGIYFAKIINREPIFVKVIKN</sequence>
<gene>
    <name evidence="5" type="ORF">FUA22_00595</name>
</gene>
<dbReference type="SMART" id="SM00710">
    <property type="entry name" value="PbH1"/>
    <property type="match status" value="5"/>
</dbReference>
<dbReference type="InterPro" id="IPR012334">
    <property type="entry name" value="Pectin_lyas_fold"/>
</dbReference>
<dbReference type="SUPFAM" id="SSF51126">
    <property type="entry name" value="Pectin lyase-like"/>
    <property type="match status" value="1"/>
</dbReference>
<keyword evidence="1 2" id="KW-0732">Signal</keyword>
<evidence type="ECO:0000256" key="1">
    <source>
        <dbReference type="ARBA" id="ARBA00022729"/>
    </source>
</evidence>
<feature type="domain" description="Secretion system C-terminal sorting" evidence="4">
    <location>
        <begin position="792"/>
        <end position="855"/>
    </location>
</feature>
<keyword evidence="6" id="KW-1185">Reference proteome</keyword>
<feature type="chain" id="PRO_5022682259" evidence="2">
    <location>
        <begin position="21"/>
        <end position="864"/>
    </location>
</feature>
<dbReference type="InterPro" id="IPR011050">
    <property type="entry name" value="Pectin_lyase_fold/virulence"/>
</dbReference>
<dbReference type="Proteomes" id="UP000321080">
    <property type="component" value="Unassembled WGS sequence"/>
</dbReference>
<comment type="caution">
    <text evidence="5">The sequence shown here is derived from an EMBL/GenBank/DDBJ whole genome shotgun (WGS) entry which is preliminary data.</text>
</comment>
<evidence type="ECO:0000256" key="2">
    <source>
        <dbReference type="SAM" id="SignalP"/>
    </source>
</evidence>
<dbReference type="PANTHER" id="PTHR36453">
    <property type="entry name" value="SECRETED PROTEIN-RELATED"/>
    <property type="match status" value="1"/>
</dbReference>
<dbReference type="Pfam" id="PF18962">
    <property type="entry name" value="Por_Secre_tail"/>
    <property type="match status" value="1"/>
</dbReference>
<dbReference type="PANTHER" id="PTHR36453:SF1">
    <property type="entry name" value="RIGHT HANDED BETA HELIX DOMAIN-CONTAINING PROTEIN"/>
    <property type="match status" value="1"/>
</dbReference>
<dbReference type="OrthoDB" id="9763537at2"/>
<dbReference type="InterPro" id="IPR006626">
    <property type="entry name" value="PbH1"/>
</dbReference>
<feature type="domain" description="Right handed beta helix" evidence="3">
    <location>
        <begin position="394"/>
        <end position="565"/>
    </location>
</feature>
<reference evidence="5 6" key="1">
    <citation type="submission" date="2019-08" db="EMBL/GenBank/DDBJ databases">
        <title>Seonamhaeicola sediminis sp. nov., isolated from marine sediment.</title>
        <authorList>
            <person name="Cao W.R."/>
        </authorList>
    </citation>
    <scope>NUCLEOTIDE SEQUENCE [LARGE SCALE GENOMIC DNA]</scope>
    <source>
        <strain evidence="5 6">1505</strain>
    </source>
</reference>
<name>A0A5C7GJH8_9FLAO</name>
<dbReference type="Gene3D" id="2.160.20.10">
    <property type="entry name" value="Single-stranded right-handed beta-helix, Pectin lyase-like"/>
    <property type="match status" value="2"/>
</dbReference>
<dbReference type="EMBL" id="VRKQ01000008">
    <property type="protein sequence ID" value="TXG38414.1"/>
    <property type="molecule type" value="Genomic_DNA"/>
</dbReference>
<feature type="signal peptide" evidence="2">
    <location>
        <begin position="1"/>
        <end position="20"/>
    </location>
</feature>
<protein>
    <submittedName>
        <fullName evidence="5">T9SS type A sorting domain-containing protein</fullName>
    </submittedName>
</protein>
<dbReference type="AlphaFoldDB" id="A0A5C7GJH8"/>
<organism evidence="5 6">
    <name type="scientific">Seonamhaeicola maritimus</name>
    <dbReference type="NCBI Taxonomy" id="2591822"/>
    <lineage>
        <taxon>Bacteria</taxon>
        <taxon>Pseudomonadati</taxon>
        <taxon>Bacteroidota</taxon>
        <taxon>Flavobacteriia</taxon>
        <taxon>Flavobacteriales</taxon>
        <taxon>Flavobacteriaceae</taxon>
    </lineage>
</organism>
<dbReference type="InterPro" id="IPR026444">
    <property type="entry name" value="Secre_tail"/>
</dbReference>